<dbReference type="InterPro" id="IPR029069">
    <property type="entry name" value="HotDog_dom_sf"/>
</dbReference>
<proteinExistence type="predicted"/>
<accession>E6PKU8</accession>
<protein>
    <recommendedName>
        <fullName evidence="1">ApeI dehydratase-like domain-containing protein</fullName>
    </recommendedName>
</protein>
<evidence type="ECO:0000313" key="2">
    <source>
        <dbReference type="EMBL" id="CBH95549.1"/>
    </source>
</evidence>
<dbReference type="Gene3D" id="3.10.129.10">
    <property type="entry name" value="Hotdog Thioesterase"/>
    <property type="match status" value="1"/>
</dbReference>
<gene>
    <name evidence="2" type="ORF">CARN2_1812</name>
</gene>
<reference evidence="2" key="1">
    <citation type="submission" date="2009-10" db="EMBL/GenBank/DDBJ databases">
        <title>Diversity of trophic interactions inside an arsenic-rich microbial ecosystem.</title>
        <authorList>
            <person name="Bertin P.N."/>
            <person name="Heinrich-Salmeron A."/>
            <person name="Pelletier E."/>
            <person name="Goulhen-Chollet F."/>
            <person name="Arsene-Ploetze F."/>
            <person name="Gallien S."/>
            <person name="Calteau A."/>
            <person name="Vallenet D."/>
            <person name="Casiot C."/>
            <person name="Chane-Woon-Ming B."/>
            <person name="Giloteaux L."/>
            <person name="Barakat M."/>
            <person name="Bonnefoy V."/>
            <person name="Bruneel O."/>
            <person name="Chandler M."/>
            <person name="Cleiss J."/>
            <person name="Duran R."/>
            <person name="Elbaz-Poulichet F."/>
            <person name="Fonknechten N."/>
            <person name="Lauga B."/>
            <person name="Mornico D."/>
            <person name="Ortet P."/>
            <person name="Schaeffer C."/>
            <person name="Siguier P."/>
            <person name="Alexander Thil Smith A."/>
            <person name="Van Dorsselaer A."/>
            <person name="Weissenbach J."/>
            <person name="Medigue C."/>
            <person name="Le Paslier D."/>
        </authorList>
    </citation>
    <scope>NUCLEOTIDE SEQUENCE</scope>
</reference>
<dbReference type="EMBL" id="CABM01000008">
    <property type="protein sequence ID" value="CBH95549.1"/>
    <property type="molecule type" value="Genomic_DNA"/>
</dbReference>
<dbReference type="SUPFAM" id="SSF54637">
    <property type="entry name" value="Thioesterase/thiol ester dehydrase-isomerase"/>
    <property type="match status" value="1"/>
</dbReference>
<organism evidence="2">
    <name type="scientific">mine drainage metagenome</name>
    <dbReference type="NCBI Taxonomy" id="410659"/>
    <lineage>
        <taxon>unclassified sequences</taxon>
        <taxon>metagenomes</taxon>
        <taxon>ecological metagenomes</taxon>
    </lineage>
</organism>
<sequence length="122" mass="12393">MRAEPSAPDPAQRLAGVELPGYAPGHPAFAGHFPGRPIVPGVLLLDAALHHLGAAQDFSAGPYRIGTVKFLSVVQAGESLLLQHAATPDGGTRFELLAGTRKVASGSLQGTRAGAAKAPAEP</sequence>
<feature type="domain" description="ApeI dehydratase-like" evidence="1">
    <location>
        <begin position="24"/>
        <end position="106"/>
    </location>
</feature>
<dbReference type="AlphaFoldDB" id="E6PKU8"/>
<name>E6PKU8_9ZZZZ</name>
<comment type="caution">
    <text evidence="2">The sequence shown here is derived from an EMBL/GenBank/DDBJ whole genome shotgun (WGS) entry which is preliminary data.</text>
</comment>
<dbReference type="InterPro" id="IPR054545">
    <property type="entry name" value="ApeI-like"/>
</dbReference>
<dbReference type="Pfam" id="PF22818">
    <property type="entry name" value="ApeI-like"/>
    <property type="match status" value="1"/>
</dbReference>
<evidence type="ECO:0000259" key="1">
    <source>
        <dbReference type="Pfam" id="PF22818"/>
    </source>
</evidence>